<dbReference type="SMART" id="SM00283">
    <property type="entry name" value="MA"/>
    <property type="match status" value="1"/>
</dbReference>
<evidence type="ECO:0000256" key="7">
    <source>
        <dbReference type="SAM" id="MobiDB-lite"/>
    </source>
</evidence>
<evidence type="ECO:0000256" key="4">
    <source>
        <dbReference type="ARBA" id="ARBA00023224"/>
    </source>
</evidence>
<evidence type="ECO:0000256" key="5">
    <source>
        <dbReference type="ARBA" id="ARBA00029447"/>
    </source>
</evidence>
<dbReference type="GO" id="GO:0006935">
    <property type="term" value="P:chemotaxis"/>
    <property type="evidence" value="ECO:0007669"/>
    <property type="project" value="UniProtKB-ARBA"/>
</dbReference>
<evidence type="ECO:0000256" key="6">
    <source>
        <dbReference type="PROSITE-ProRule" id="PRU00284"/>
    </source>
</evidence>
<dbReference type="GO" id="GO:0005886">
    <property type="term" value="C:plasma membrane"/>
    <property type="evidence" value="ECO:0007669"/>
    <property type="project" value="UniProtKB-SubCell"/>
</dbReference>
<evidence type="ECO:0000256" key="2">
    <source>
        <dbReference type="ARBA" id="ARBA00022475"/>
    </source>
</evidence>
<feature type="compositionally biased region" description="Polar residues" evidence="7">
    <location>
        <begin position="132"/>
        <end position="144"/>
    </location>
</feature>
<dbReference type="SMART" id="SM00304">
    <property type="entry name" value="HAMP"/>
    <property type="match status" value="1"/>
</dbReference>
<feature type="compositionally biased region" description="Low complexity" evidence="7">
    <location>
        <begin position="117"/>
        <end position="131"/>
    </location>
</feature>
<protein>
    <submittedName>
        <fullName evidence="11">Methyl-accepting chemotaxis protein</fullName>
    </submittedName>
</protein>
<name>A0A432L7P4_9BACI</name>
<evidence type="ECO:0000256" key="8">
    <source>
        <dbReference type="SAM" id="Phobius"/>
    </source>
</evidence>
<dbReference type="SUPFAM" id="SSF58104">
    <property type="entry name" value="Methyl-accepting chemotaxis protein (MCP) signaling domain"/>
    <property type="match status" value="1"/>
</dbReference>
<feature type="domain" description="HAMP" evidence="10">
    <location>
        <begin position="54"/>
        <end position="106"/>
    </location>
</feature>
<evidence type="ECO:0000256" key="1">
    <source>
        <dbReference type="ARBA" id="ARBA00004236"/>
    </source>
</evidence>
<comment type="caution">
    <text evidence="11">The sequence shown here is derived from an EMBL/GenBank/DDBJ whole genome shotgun (WGS) entry which is preliminary data.</text>
</comment>
<keyword evidence="12" id="KW-1185">Reference proteome</keyword>
<dbReference type="PANTHER" id="PTHR32089:SF112">
    <property type="entry name" value="LYSOZYME-LIKE PROTEIN-RELATED"/>
    <property type="match status" value="1"/>
</dbReference>
<sequence>MTEKNMDLINYNMEKSAQLDKEITAANKQATIISIVTIIVALVVLVFMGNIISKLITRPIKEVLTLMGEAAKGDLTVSSTYNSKDEVGLIFQSFNEMIAGLREDIKAVSDQSTNLASSSEEISASTEEIASGTQVQAQSASDTTEMVREMADAVQAVSRNAEEAASATENTVNVALQGGEVIRETVVGMEEISAKINELASKSVQIGEIIEVIDDIAEQTNLLALNAAIEAARAGEAGKGFAVVADEVRKLAERSGKATKEISDLIMSIQANTEDSVDAVQIGNERAQKAGHMFQEIIEVIQESAKKVIEIAAASEEQAAQSAEVLVSVENIASITEETAASVQETAATATDLARMAEQLNEVAAKFKV</sequence>
<dbReference type="GO" id="GO:0007165">
    <property type="term" value="P:signal transduction"/>
    <property type="evidence" value="ECO:0007669"/>
    <property type="project" value="UniProtKB-KW"/>
</dbReference>
<dbReference type="InterPro" id="IPR003660">
    <property type="entry name" value="HAMP_dom"/>
</dbReference>
<proteinExistence type="inferred from homology"/>
<gene>
    <name evidence="11" type="ORF">EK386_17655</name>
</gene>
<dbReference type="Pfam" id="PF00672">
    <property type="entry name" value="HAMP"/>
    <property type="match status" value="1"/>
</dbReference>
<keyword evidence="2" id="KW-1003">Cell membrane</keyword>
<evidence type="ECO:0000256" key="3">
    <source>
        <dbReference type="ARBA" id="ARBA00023136"/>
    </source>
</evidence>
<organism evidence="11 12">
    <name type="scientific">Lysinibacillus antri</name>
    <dbReference type="NCBI Taxonomy" id="2498145"/>
    <lineage>
        <taxon>Bacteria</taxon>
        <taxon>Bacillati</taxon>
        <taxon>Bacillota</taxon>
        <taxon>Bacilli</taxon>
        <taxon>Bacillales</taxon>
        <taxon>Bacillaceae</taxon>
        <taxon>Lysinibacillus</taxon>
    </lineage>
</organism>
<keyword evidence="4 6" id="KW-0807">Transducer</keyword>
<dbReference type="EMBL" id="RYYR01000035">
    <property type="protein sequence ID" value="RUL47912.1"/>
    <property type="molecule type" value="Genomic_DNA"/>
</dbReference>
<evidence type="ECO:0000259" key="9">
    <source>
        <dbReference type="PROSITE" id="PS50111"/>
    </source>
</evidence>
<evidence type="ECO:0000313" key="11">
    <source>
        <dbReference type="EMBL" id="RUL47912.1"/>
    </source>
</evidence>
<feature type="transmembrane region" description="Helical" evidence="8">
    <location>
        <begin position="30"/>
        <end position="52"/>
    </location>
</feature>
<comment type="similarity">
    <text evidence="5">Belongs to the methyl-accepting chemotaxis (MCP) protein family.</text>
</comment>
<dbReference type="Pfam" id="PF00015">
    <property type="entry name" value="MCPsignal"/>
    <property type="match status" value="1"/>
</dbReference>
<dbReference type="CDD" id="cd06225">
    <property type="entry name" value="HAMP"/>
    <property type="match status" value="1"/>
</dbReference>
<dbReference type="AlphaFoldDB" id="A0A432L7P4"/>
<keyword evidence="8" id="KW-0812">Transmembrane</keyword>
<keyword evidence="3 8" id="KW-0472">Membrane</keyword>
<reference evidence="11 12" key="1">
    <citation type="submission" date="2018-12" db="EMBL/GenBank/DDBJ databases">
        <title>Lysinibacillus antri sp. nov., isolated from a cave soil.</title>
        <authorList>
            <person name="Narsing Rao M.P."/>
            <person name="Zhang H."/>
            <person name="Dong Z.-Y."/>
            <person name="Niu X.-K."/>
            <person name="Zhang K."/>
            <person name="Fang B.-Z."/>
            <person name="Kang Y.-Q."/>
            <person name="Xiao M."/>
            <person name="Li W.-J."/>
        </authorList>
    </citation>
    <scope>NUCLEOTIDE SEQUENCE [LARGE SCALE GENOMIC DNA]</scope>
    <source>
        <strain evidence="11 12">SYSU K30002</strain>
    </source>
</reference>
<dbReference type="Proteomes" id="UP000287910">
    <property type="component" value="Unassembled WGS sequence"/>
</dbReference>
<accession>A0A432L7P4</accession>
<dbReference type="PANTHER" id="PTHR32089">
    <property type="entry name" value="METHYL-ACCEPTING CHEMOTAXIS PROTEIN MCPB"/>
    <property type="match status" value="1"/>
</dbReference>
<dbReference type="PROSITE" id="PS50111">
    <property type="entry name" value="CHEMOTAXIS_TRANSDUC_2"/>
    <property type="match status" value="1"/>
</dbReference>
<dbReference type="Gene3D" id="1.10.287.950">
    <property type="entry name" value="Methyl-accepting chemotaxis protein"/>
    <property type="match status" value="1"/>
</dbReference>
<feature type="region of interest" description="Disordered" evidence="7">
    <location>
        <begin position="117"/>
        <end position="144"/>
    </location>
</feature>
<dbReference type="PROSITE" id="PS50885">
    <property type="entry name" value="HAMP"/>
    <property type="match status" value="1"/>
</dbReference>
<dbReference type="FunFam" id="1.10.287.950:FF:000001">
    <property type="entry name" value="Methyl-accepting chemotaxis sensory transducer"/>
    <property type="match status" value="1"/>
</dbReference>
<dbReference type="InterPro" id="IPR004089">
    <property type="entry name" value="MCPsignal_dom"/>
</dbReference>
<feature type="domain" description="Methyl-accepting transducer" evidence="9">
    <location>
        <begin position="111"/>
        <end position="354"/>
    </location>
</feature>
<comment type="subcellular location">
    <subcellularLocation>
        <location evidence="1">Cell membrane</location>
    </subcellularLocation>
</comment>
<evidence type="ECO:0000259" key="10">
    <source>
        <dbReference type="PROSITE" id="PS50885"/>
    </source>
</evidence>
<keyword evidence="8" id="KW-1133">Transmembrane helix</keyword>
<evidence type="ECO:0000313" key="12">
    <source>
        <dbReference type="Proteomes" id="UP000287910"/>
    </source>
</evidence>